<sequence>MKTLRKSVDSETCAMKWCNLSSSLYIFWDPECGGDLQGPGWFLSSREPDPSRTRNLHDVAGGCSNWAHWRTATLQVAGTRGWSSWDTCCSSTPGRSFFTRVEAARKAANQVYHLAGTTAAGQHWYVSSEKIEGFSAHGYAHDPDQRQGETAQGDGVAFPLALPIAFGILLNILVLSLRHWRRRAAASVQEPEPPPLPEESAGTPVPTSPGSDERRSEEPNSGRVIGKPDESDGEAENDPEGEPEQLMI</sequence>
<proteinExistence type="predicted"/>
<evidence type="ECO:0000313" key="3">
    <source>
        <dbReference type="EMBL" id="OLQ11728.1"/>
    </source>
</evidence>
<dbReference type="OrthoDB" id="409503at2759"/>
<keyword evidence="2" id="KW-0812">Transmembrane</keyword>
<evidence type="ECO:0000256" key="2">
    <source>
        <dbReference type="SAM" id="Phobius"/>
    </source>
</evidence>
<dbReference type="Proteomes" id="UP000186817">
    <property type="component" value="Unassembled WGS sequence"/>
</dbReference>
<evidence type="ECO:0000256" key="1">
    <source>
        <dbReference type="SAM" id="MobiDB-lite"/>
    </source>
</evidence>
<keyword evidence="2" id="KW-1133">Transmembrane helix</keyword>
<gene>
    <name evidence="3" type="ORF">AK812_SmicGene4452</name>
</gene>
<feature type="compositionally biased region" description="Acidic residues" evidence="1">
    <location>
        <begin position="231"/>
        <end position="248"/>
    </location>
</feature>
<accession>A0A1Q9EW98</accession>
<comment type="caution">
    <text evidence="3">The sequence shown here is derived from an EMBL/GenBank/DDBJ whole genome shotgun (WGS) entry which is preliminary data.</text>
</comment>
<organism evidence="3 4">
    <name type="scientific">Symbiodinium microadriaticum</name>
    <name type="common">Dinoflagellate</name>
    <name type="synonym">Zooxanthella microadriatica</name>
    <dbReference type="NCBI Taxonomy" id="2951"/>
    <lineage>
        <taxon>Eukaryota</taxon>
        <taxon>Sar</taxon>
        <taxon>Alveolata</taxon>
        <taxon>Dinophyceae</taxon>
        <taxon>Suessiales</taxon>
        <taxon>Symbiodiniaceae</taxon>
        <taxon>Symbiodinium</taxon>
    </lineage>
</organism>
<keyword evidence="2" id="KW-0472">Membrane</keyword>
<protein>
    <submittedName>
        <fullName evidence="3">Uncharacterized protein</fullName>
    </submittedName>
</protein>
<name>A0A1Q9EW98_SYMMI</name>
<dbReference type="EMBL" id="LSRX01000055">
    <property type="protein sequence ID" value="OLQ11728.1"/>
    <property type="molecule type" value="Genomic_DNA"/>
</dbReference>
<keyword evidence="4" id="KW-1185">Reference proteome</keyword>
<dbReference type="AlphaFoldDB" id="A0A1Q9EW98"/>
<reference evidence="3 4" key="1">
    <citation type="submission" date="2016-02" db="EMBL/GenBank/DDBJ databases">
        <title>Genome analysis of coral dinoflagellate symbionts highlights evolutionary adaptations to a symbiotic lifestyle.</title>
        <authorList>
            <person name="Aranda M."/>
            <person name="Li Y."/>
            <person name="Liew Y.J."/>
            <person name="Baumgarten S."/>
            <person name="Simakov O."/>
            <person name="Wilson M."/>
            <person name="Piel J."/>
            <person name="Ashoor H."/>
            <person name="Bougouffa S."/>
            <person name="Bajic V.B."/>
            <person name="Ryu T."/>
            <person name="Ravasi T."/>
            <person name="Bayer T."/>
            <person name="Micklem G."/>
            <person name="Kim H."/>
            <person name="Bhak J."/>
            <person name="Lajeunesse T.C."/>
            <person name="Voolstra C.R."/>
        </authorList>
    </citation>
    <scope>NUCLEOTIDE SEQUENCE [LARGE SCALE GENOMIC DNA]</scope>
    <source>
        <strain evidence="3 4">CCMP2467</strain>
    </source>
</reference>
<evidence type="ECO:0000313" key="4">
    <source>
        <dbReference type="Proteomes" id="UP000186817"/>
    </source>
</evidence>
<feature type="transmembrane region" description="Helical" evidence="2">
    <location>
        <begin position="156"/>
        <end position="177"/>
    </location>
</feature>
<feature type="region of interest" description="Disordered" evidence="1">
    <location>
        <begin position="187"/>
        <end position="248"/>
    </location>
</feature>
<feature type="compositionally biased region" description="Basic and acidic residues" evidence="1">
    <location>
        <begin position="211"/>
        <end position="230"/>
    </location>
</feature>